<dbReference type="PANTHER" id="PTHR24422:SF19">
    <property type="entry name" value="CHEMOTAXIS PROTEIN METHYLTRANSFERASE"/>
    <property type="match status" value="1"/>
</dbReference>
<sequence>MTEKKFKLMTRKKETSAVALKPKVRFIAKPKEQTREFPFSDNDFSTLADLIQSRTGIVMKDHKKNMVYSRLVRRLRALNIRSFSDYLHFLAGSRGEGEIGHLVNAITTNLTRFFREEHHFEHLAEVGLSDAMKAIKQGKQNRLRLWSAGCSSGEEAYSMAMVLDQMLNMRSIPEIDAKILATDLDSNMLEKGRLGDYDKVIREQVPEQYLTYIQPSSLNVDKCHISNRLRDYIAFKQLNLLSEWPMKGPFDAIFCRNVMIYFDHKTKVDLTNKLVDLLRPGGWLYLGHSENLLDVDKRLDLYGRTIYRRIT</sequence>
<dbReference type="PRINTS" id="PR00996">
    <property type="entry name" value="CHERMTFRASE"/>
</dbReference>
<dbReference type="PIRSF" id="PIRSF000410">
    <property type="entry name" value="CheR"/>
    <property type="match status" value="1"/>
</dbReference>
<dbReference type="InterPro" id="IPR050903">
    <property type="entry name" value="Bact_Chemotaxis_MeTrfase"/>
</dbReference>
<feature type="binding site" evidence="6">
    <location>
        <position position="115"/>
    </location>
    <ligand>
        <name>S-adenosyl-L-methionine</name>
        <dbReference type="ChEBI" id="CHEBI:59789"/>
    </ligand>
</feature>
<proteinExistence type="predicted"/>
<feature type="binding site" evidence="6">
    <location>
        <position position="183"/>
    </location>
    <ligand>
        <name>S-adenosyl-L-methionine</name>
        <dbReference type="ChEBI" id="CHEBI:59789"/>
    </ligand>
</feature>
<dbReference type="EC" id="2.1.1.80" evidence="5"/>
<evidence type="ECO:0000256" key="2">
    <source>
        <dbReference type="ARBA" id="ARBA00022603"/>
    </source>
</evidence>
<feature type="binding site" evidence="6">
    <location>
        <position position="111"/>
    </location>
    <ligand>
        <name>S-adenosyl-L-methionine</name>
        <dbReference type="ChEBI" id="CHEBI:59789"/>
    </ligand>
</feature>
<evidence type="ECO:0000256" key="5">
    <source>
        <dbReference type="PIRNR" id="PIRNR000410"/>
    </source>
</evidence>
<dbReference type="Proteomes" id="UP000632498">
    <property type="component" value="Unassembled WGS sequence"/>
</dbReference>
<comment type="caution">
    <text evidence="8">The sequence shown here is derived from an EMBL/GenBank/DDBJ whole genome shotgun (WGS) entry which is preliminary data.</text>
</comment>
<dbReference type="AlphaFoldDB" id="A0A917BNK5"/>
<accession>A0A917BNK5</accession>
<evidence type="ECO:0000256" key="3">
    <source>
        <dbReference type="ARBA" id="ARBA00022679"/>
    </source>
</evidence>
<dbReference type="SUPFAM" id="SSF47757">
    <property type="entry name" value="Chemotaxis receptor methyltransferase CheR, N-terminal domain"/>
    <property type="match status" value="1"/>
</dbReference>
<dbReference type="InterPro" id="IPR026024">
    <property type="entry name" value="Chemotaxis_MeTrfase_CheR"/>
</dbReference>
<dbReference type="InterPro" id="IPR036804">
    <property type="entry name" value="CheR_N_sf"/>
</dbReference>
<dbReference type="Gene3D" id="1.10.155.10">
    <property type="entry name" value="Chemotaxis receptor methyltransferase CheR, N-terminal domain"/>
    <property type="match status" value="1"/>
</dbReference>
<gene>
    <name evidence="8" type="ORF">GCM10011332_00230</name>
</gene>
<dbReference type="InterPro" id="IPR029063">
    <property type="entry name" value="SAM-dependent_MTases_sf"/>
</dbReference>
<evidence type="ECO:0000256" key="1">
    <source>
        <dbReference type="ARBA" id="ARBA00001541"/>
    </source>
</evidence>
<dbReference type="GO" id="GO:0008983">
    <property type="term" value="F:protein-glutamate O-methyltransferase activity"/>
    <property type="evidence" value="ECO:0007669"/>
    <property type="project" value="UniProtKB-EC"/>
</dbReference>
<feature type="domain" description="CheR-type methyltransferase" evidence="7">
    <location>
        <begin position="32"/>
        <end position="311"/>
    </location>
</feature>
<organism evidence="8 9">
    <name type="scientific">Terasakiella brassicae</name>
    <dbReference type="NCBI Taxonomy" id="1634917"/>
    <lineage>
        <taxon>Bacteria</taxon>
        <taxon>Pseudomonadati</taxon>
        <taxon>Pseudomonadota</taxon>
        <taxon>Alphaproteobacteria</taxon>
        <taxon>Rhodospirillales</taxon>
        <taxon>Terasakiellaceae</taxon>
        <taxon>Terasakiella</taxon>
    </lineage>
</organism>
<comment type="catalytic activity">
    <reaction evidence="1 5">
        <text>L-glutamyl-[protein] + S-adenosyl-L-methionine = [protein]-L-glutamate 5-O-methyl ester + S-adenosyl-L-homocysteine</text>
        <dbReference type="Rhea" id="RHEA:24452"/>
        <dbReference type="Rhea" id="RHEA-COMP:10208"/>
        <dbReference type="Rhea" id="RHEA-COMP:10311"/>
        <dbReference type="ChEBI" id="CHEBI:29973"/>
        <dbReference type="ChEBI" id="CHEBI:57856"/>
        <dbReference type="ChEBI" id="CHEBI:59789"/>
        <dbReference type="ChEBI" id="CHEBI:82795"/>
        <dbReference type="EC" id="2.1.1.80"/>
    </reaction>
</comment>
<feature type="binding site" evidence="6">
    <location>
        <begin position="256"/>
        <end position="257"/>
    </location>
    <ligand>
        <name>S-adenosyl-L-methionine</name>
        <dbReference type="ChEBI" id="CHEBI:59789"/>
    </ligand>
</feature>
<dbReference type="CDD" id="cd02440">
    <property type="entry name" value="AdoMet_MTases"/>
    <property type="match status" value="1"/>
</dbReference>
<dbReference type="Pfam" id="PF03705">
    <property type="entry name" value="CheR_N"/>
    <property type="match status" value="1"/>
</dbReference>
<keyword evidence="9" id="KW-1185">Reference proteome</keyword>
<evidence type="ECO:0000313" key="8">
    <source>
        <dbReference type="EMBL" id="GGF50955.1"/>
    </source>
</evidence>
<feature type="binding site" evidence="6">
    <location>
        <position position="109"/>
    </location>
    <ligand>
        <name>S-adenosyl-L-methionine</name>
        <dbReference type="ChEBI" id="CHEBI:59789"/>
    </ligand>
</feature>
<feature type="binding site" evidence="6">
    <location>
        <position position="155"/>
    </location>
    <ligand>
        <name>S-adenosyl-L-methionine</name>
        <dbReference type="ChEBI" id="CHEBI:59789"/>
    </ligand>
</feature>
<protein>
    <recommendedName>
        <fullName evidence="5">Chemotaxis protein methyltransferase</fullName>
        <ecNumber evidence="5">2.1.1.80</ecNumber>
    </recommendedName>
</protein>
<name>A0A917BNK5_9PROT</name>
<feature type="binding site" evidence="6">
    <location>
        <begin position="239"/>
        <end position="240"/>
    </location>
    <ligand>
        <name>S-adenosyl-L-methionine</name>
        <dbReference type="ChEBI" id="CHEBI:59789"/>
    </ligand>
</feature>
<reference evidence="8" key="2">
    <citation type="submission" date="2020-09" db="EMBL/GenBank/DDBJ databases">
        <authorList>
            <person name="Sun Q."/>
            <person name="Zhou Y."/>
        </authorList>
    </citation>
    <scope>NUCLEOTIDE SEQUENCE</scope>
    <source>
        <strain evidence="8">CGMCC 1.15254</strain>
    </source>
</reference>
<evidence type="ECO:0000313" key="9">
    <source>
        <dbReference type="Proteomes" id="UP000632498"/>
    </source>
</evidence>
<dbReference type="Gene3D" id="3.40.50.150">
    <property type="entry name" value="Vaccinia Virus protein VP39"/>
    <property type="match status" value="1"/>
</dbReference>
<dbReference type="GO" id="GO:0032259">
    <property type="term" value="P:methylation"/>
    <property type="evidence" value="ECO:0007669"/>
    <property type="project" value="UniProtKB-KW"/>
</dbReference>
<dbReference type="InterPro" id="IPR000780">
    <property type="entry name" value="CheR_MeTrfase"/>
</dbReference>
<keyword evidence="2 5" id="KW-0489">Methyltransferase</keyword>
<keyword evidence="3 5" id="KW-0808">Transferase</keyword>
<comment type="function">
    <text evidence="5">Methylation of the membrane-bound methyl-accepting chemotaxis proteins (MCP) to form gamma-glutamyl methyl ester residues in MCP.</text>
</comment>
<dbReference type="PROSITE" id="PS50123">
    <property type="entry name" value="CHER"/>
    <property type="match status" value="1"/>
</dbReference>
<dbReference type="PANTHER" id="PTHR24422">
    <property type="entry name" value="CHEMOTAXIS PROTEIN METHYLTRANSFERASE"/>
    <property type="match status" value="1"/>
</dbReference>
<dbReference type="RefSeq" id="WP_229734177.1">
    <property type="nucleotide sequence ID" value="NZ_BMHV01000001.1"/>
</dbReference>
<dbReference type="SMART" id="SM00138">
    <property type="entry name" value="MeTrc"/>
    <property type="match status" value="1"/>
</dbReference>
<dbReference type="InterPro" id="IPR022642">
    <property type="entry name" value="CheR_C"/>
</dbReference>
<dbReference type="SUPFAM" id="SSF53335">
    <property type="entry name" value="S-adenosyl-L-methionine-dependent methyltransferases"/>
    <property type="match status" value="1"/>
</dbReference>
<dbReference type="Pfam" id="PF01739">
    <property type="entry name" value="CheR"/>
    <property type="match status" value="1"/>
</dbReference>
<evidence type="ECO:0000256" key="6">
    <source>
        <dbReference type="PIRSR" id="PIRSR000410-1"/>
    </source>
</evidence>
<keyword evidence="4 5" id="KW-0949">S-adenosyl-L-methionine</keyword>
<evidence type="ECO:0000259" key="7">
    <source>
        <dbReference type="PROSITE" id="PS50123"/>
    </source>
</evidence>
<reference evidence="8" key="1">
    <citation type="journal article" date="2014" name="Int. J. Syst. Evol. Microbiol.">
        <title>Complete genome sequence of Corynebacterium casei LMG S-19264T (=DSM 44701T), isolated from a smear-ripened cheese.</title>
        <authorList>
            <consortium name="US DOE Joint Genome Institute (JGI-PGF)"/>
            <person name="Walter F."/>
            <person name="Albersmeier A."/>
            <person name="Kalinowski J."/>
            <person name="Ruckert C."/>
        </authorList>
    </citation>
    <scope>NUCLEOTIDE SEQUENCE</scope>
    <source>
        <strain evidence="8">CGMCC 1.15254</strain>
    </source>
</reference>
<evidence type="ECO:0000256" key="4">
    <source>
        <dbReference type="ARBA" id="ARBA00022691"/>
    </source>
</evidence>
<dbReference type="EMBL" id="BMHV01000001">
    <property type="protein sequence ID" value="GGF50955.1"/>
    <property type="molecule type" value="Genomic_DNA"/>
</dbReference>
<dbReference type="InterPro" id="IPR022641">
    <property type="entry name" value="CheR_N"/>
</dbReference>